<sequence>MDYGEADRITYRHFNECQLCYDNHRRTSFSGSPSESFFSGGAALHSSPPSPLRDPASALASRSHHCSPLLPMPQTKSRPPRLLPCARGVTGILLLFILLPDLLGRVLPTCRSGPSTSRYTDDKELYDAVYMAILTLKEG</sequence>
<dbReference type="Proteomes" id="UP001341840">
    <property type="component" value="Unassembled WGS sequence"/>
</dbReference>
<protein>
    <submittedName>
        <fullName evidence="2">Uncharacterized protein</fullName>
    </submittedName>
</protein>
<proteinExistence type="predicted"/>
<accession>A0ABU6YBM3</accession>
<reference evidence="2 3" key="1">
    <citation type="journal article" date="2023" name="Plants (Basel)">
        <title>Bridging the Gap: Combining Genomics and Transcriptomics Approaches to Understand Stylosanthes scabra, an Orphan Legume from the Brazilian Caatinga.</title>
        <authorList>
            <person name="Ferreira-Neto J.R.C."/>
            <person name="da Silva M.D."/>
            <person name="Binneck E."/>
            <person name="de Melo N.F."/>
            <person name="da Silva R.H."/>
            <person name="de Melo A.L.T.M."/>
            <person name="Pandolfi V."/>
            <person name="Bustamante F.O."/>
            <person name="Brasileiro-Vidal A.C."/>
            <person name="Benko-Iseppon A.M."/>
        </authorList>
    </citation>
    <scope>NUCLEOTIDE SEQUENCE [LARGE SCALE GENOMIC DNA]</scope>
    <source>
        <tissue evidence="2">Leaves</tissue>
    </source>
</reference>
<feature type="region of interest" description="Disordered" evidence="1">
    <location>
        <begin position="37"/>
        <end position="78"/>
    </location>
</feature>
<organism evidence="2 3">
    <name type="scientific">Stylosanthes scabra</name>
    <dbReference type="NCBI Taxonomy" id="79078"/>
    <lineage>
        <taxon>Eukaryota</taxon>
        <taxon>Viridiplantae</taxon>
        <taxon>Streptophyta</taxon>
        <taxon>Embryophyta</taxon>
        <taxon>Tracheophyta</taxon>
        <taxon>Spermatophyta</taxon>
        <taxon>Magnoliopsida</taxon>
        <taxon>eudicotyledons</taxon>
        <taxon>Gunneridae</taxon>
        <taxon>Pentapetalae</taxon>
        <taxon>rosids</taxon>
        <taxon>fabids</taxon>
        <taxon>Fabales</taxon>
        <taxon>Fabaceae</taxon>
        <taxon>Papilionoideae</taxon>
        <taxon>50 kb inversion clade</taxon>
        <taxon>dalbergioids sensu lato</taxon>
        <taxon>Dalbergieae</taxon>
        <taxon>Pterocarpus clade</taxon>
        <taxon>Stylosanthes</taxon>
    </lineage>
</organism>
<evidence type="ECO:0000256" key="1">
    <source>
        <dbReference type="SAM" id="MobiDB-lite"/>
    </source>
</evidence>
<gene>
    <name evidence="2" type="ORF">PIB30_035172</name>
</gene>
<keyword evidence="3" id="KW-1185">Reference proteome</keyword>
<dbReference type="EMBL" id="JASCZI010241822">
    <property type="protein sequence ID" value="MED6207369.1"/>
    <property type="molecule type" value="Genomic_DNA"/>
</dbReference>
<evidence type="ECO:0000313" key="3">
    <source>
        <dbReference type="Proteomes" id="UP001341840"/>
    </source>
</evidence>
<evidence type="ECO:0000313" key="2">
    <source>
        <dbReference type="EMBL" id="MED6207369.1"/>
    </source>
</evidence>
<name>A0ABU6YBM3_9FABA</name>
<comment type="caution">
    <text evidence="2">The sequence shown here is derived from an EMBL/GenBank/DDBJ whole genome shotgun (WGS) entry which is preliminary data.</text>
</comment>